<dbReference type="EMBL" id="SPLM01000112">
    <property type="protein sequence ID" value="TMW58193.1"/>
    <property type="molecule type" value="Genomic_DNA"/>
</dbReference>
<gene>
    <name evidence="1" type="ORF">Poli38472_011781</name>
</gene>
<dbReference type="Proteomes" id="UP000794436">
    <property type="component" value="Unassembled WGS sequence"/>
</dbReference>
<proteinExistence type="predicted"/>
<sequence length="307" mass="35942">MEETRSELDSMLLELFGEAESTRHLSSDKDMASDVRERNRMSVQRYYYRQIVRLENRCRQILQGKRTASIHPTADSGEQLSTAQRLHLAYAELVMLCEDLGREKEELLRVLADNITTEKRPCRIFLLQRRRTAAINAILEERQQHPAIKIRTVTAGEFHETAQSAYQHIMDFRQRIETFTSDVTAFGSRDRYHYEKERLQFSLKKTLLHHSFDDASEKMWRLVNDGEALAQIYPAKLRTVFHPVQTLDSNNLIYFQTIQLDTRSDYRNKCLLLYTRVSAMNGDGCLMLFRSLDPCKYVLHEGKISEP</sequence>
<organism evidence="1 2">
    <name type="scientific">Pythium oligandrum</name>
    <name type="common">Mycoparasitic fungus</name>
    <dbReference type="NCBI Taxonomy" id="41045"/>
    <lineage>
        <taxon>Eukaryota</taxon>
        <taxon>Sar</taxon>
        <taxon>Stramenopiles</taxon>
        <taxon>Oomycota</taxon>
        <taxon>Peronosporomycetes</taxon>
        <taxon>Pythiales</taxon>
        <taxon>Pythiaceae</taxon>
        <taxon>Pythium</taxon>
    </lineage>
</organism>
<accession>A0A8K1C8K5</accession>
<name>A0A8K1C8K5_PYTOL</name>
<reference evidence="1" key="1">
    <citation type="submission" date="2019-03" db="EMBL/GenBank/DDBJ databases">
        <title>Long read genome sequence of the mycoparasitic Pythium oligandrum ATCC 38472 isolated from sugarbeet rhizosphere.</title>
        <authorList>
            <person name="Gaulin E."/>
        </authorList>
    </citation>
    <scope>NUCLEOTIDE SEQUENCE</scope>
    <source>
        <strain evidence="1">ATCC 38472_TT</strain>
    </source>
</reference>
<evidence type="ECO:0000313" key="1">
    <source>
        <dbReference type="EMBL" id="TMW58193.1"/>
    </source>
</evidence>
<evidence type="ECO:0000313" key="2">
    <source>
        <dbReference type="Proteomes" id="UP000794436"/>
    </source>
</evidence>
<dbReference type="AlphaFoldDB" id="A0A8K1C8K5"/>
<comment type="caution">
    <text evidence="1">The sequence shown here is derived from an EMBL/GenBank/DDBJ whole genome shotgun (WGS) entry which is preliminary data.</text>
</comment>
<keyword evidence="2" id="KW-1185">Reference proteome</keyword>
<protein>
    <submittedName>
        <fullName evidence="1">Uncharacterized protein</fullName>
    </submittedName>
</protein>
<dbReference type="OrthoDB" id="97510at2759"/>